<proteinExistence type="predicted"/>
<organism evidence="1 2">
    <name type="scientific">Candidatus Gottesmanbacteria bacterium GW2011_GWA1_43_11</name>
    <dbReference type="NCBI Taxonomy" id="1618436"/>
    <lineage>
        <taxon>Bacteria</taxon>
        <taxon>Candidatus Gottesmaniibacteriota</taxon>
    </lineage>
</organism>
<dbReference type="EMBL" id="LCFB01000033">
    <property type="protein sequence ID" value="KKS83721.1"/>
    <property type="molecule type" value="Genomic_DNA"/>
</dbReference>
<evidence type="ECO:0000313" key="1">
    <source>
        <dbReference type="EMBL" id="KKS83721.1"/>
    </source>
</evidence>
<dbReference type="InterPro" id="IPR029044">
    <property type="entry name" value="Nucleotide-diphossugar_trans"/>
</dbReference>
<dbReference type="AlphaFoldDB" id="A0A0G1EL09"/>
<name>A0A0G1EL09_9BACT</name>
<evidence type="ECO:0008006" key="3">
    <source>
        <dbReference type="Google" id="ProtNLM"/>
    </source>
</evidence>
<evidence type="ECO:0000313" key="2">
    <source>
        <dbReference type="Proteomes" id="UP000034543"/>
    </source>
</evidence>
<protein>
    <recommendedName>
        <fullName evidence="3">Glycosyltransferase</fullName>
    </recommendedName>
</protein>
<dbReference type="STRING" id="1618436.UV59_C0033G0019"/>
<gene>
    <name evidence="1" type="ORF">UV59_C0033G0019</name>
</gene>
<accession>A0A0G1EL09</accession>
<reference evidence="1 2" key="1">
    <citation type="journal article" date="2015" name="Nature">
        <title>rRNA introns, odd ribosomes, and small enigmatic genomes across a large radiation of phyla.</title>
        <authorList>
            <person name="Brown C.T."/>
            <person name="Hug L.A."/>
            <person name="Thomas B.C."/>
            <person name="Sharon I."/>
            <person name="Castelle C.J."/>
            <person name="Singh A."/>
            <person name="Wilkins M.J."/>
            <person name="Williams K.H."/>
            <person name="Banfield J.F."/>
        </authorList>
    </citation>
    <scope>NUCLEOTIDE SEQUENCE [LARGE SCALE GENOMIC DNA]</scope>
</reference>
<sequence>MKVLIGTPIHVSKDYSMGRWLQNVSQLRAEYPTDLLLVDNSPGLDYVEKVKGYCKKLGLNPIGNLSRATTAVSSETSGVKNYTIKHLEIPQERQVDKGIDEQIHERIVRSEEIIRHKFLSADYDAWFFWESDILLPVNALSKLVGLMQAGNFMVITHNCWVNNIPNQVNFHFGITLFKKECLKKYSFIPTFGTDPNMSDSWYNAESWFRRRLDKDGCNYLELQGVIEPIYHLKE</sequence>
<comment type="caution">
    <text evidence="1">The sequence shown here is derived from an EMBL/GenBank/DDBJ whole genome shotgun (WGS) entry which is preliminary data.</text>
</comment>
<dbReference type="SUPFAM" id="SSF53448">
    <property type="entry name" value="Nucleotide-diphospho-sugar transferases"/>
    <property type="match status" value="1"/>
</dbReference>
<dbReference type="Proteomes" id="UP000034543">
    <property type="component" value="Unassembled WGS sequence"/>
</dbReference>